<evidence type="ECO:0000313" key="3">
    <source>
        <dbReference type="Proteomes" id="UP001151760"/>
    </source>
</evidence>
<evidence type="ECO:0000313" key="2">
    <source>
        <dbReference type="EMBL" id="GJT94506.1"/>
    </source>
</evidence>
<organism evidence="2 3">
    <name type="scientific">Tanacetum coccineum</name>
    <dbReference type="NCBI Taxonomy" id="301880"/>
    <lineage>
        <taxon>Eukaryota</taxon>
        <taxon>Viridiplantae</taxon>
        <taxon>Streptophyta</taxon>
        <taxon>Embryophyta</taxon>
        <taxon>Tracheophyta</taxon>
        <taxon>Spermatophyta</taxon>
        <taxon>Magnoliopsida</taxon>
        <taxon>eudicotyledons</taxon>
        <taxon>Gunneridae</taxon>
        <taxon>Pentapetalae</taxon>
        <taxon>asterids</taxon>
        <taxon>campanulids</taxon>
        <taxon>Asterales</taxon>
        <taxon>Asteraceae</taxon>
        <taxon>Asteroideae</taxon>
        <taxon>Anthemideae</taxon>
        <taxon>Anthemidinae</taxon>
        <taxon>Tanacetum</taxon>
    </lineage>
</organism>
<keyword evidence="3" id="KW-1185">Reference proteome</keyword>
<feature type="transmembrane region" description="Helical" evidence="1">
    <location>
        <begin position="23"/>
        <end position="39"/>
    </location>
</feature>
<reference evidence="2" key="1">
    <citation type="journal article" date="2022" name="Int. J. Mol. Sci.">
        <title>Draft Genome of Tanacetum Coccineum: Genomic Comparison of Closely Related Tanacetum-Family Plants.</title>
        <authorList>
            <person name="Yamashiro T."/>
            <person name="Shiraishi A."/>
            <person name="Nakayama K."/>
            <person name="Satake H."/>
        </authorList>
    </citation>
    <scope>NUCLEOTIDE SEQUENCE</scope>
</reference>
<feature type="non-terminal residue" evidence="2">
    <location>
        <position position="1"/>
    </location>
</feature>
<name>A0ABQ5I361_9ASTR</name>
<evidence type="ECO:0000256" key="1">
    <source>
        <dbReference type="SAM" id="Phobius"/>
    </source>
</evidence>
<keyword evidence="1" id="KW-0812">Transmembrane</keyword>
<dbReference type="EMBL" id="BQNB010020301">
    <property type="protein sequence ID" value="GJT94506.1"/>
    <property type="molecule type" value="Genomic_DNA"/>
</dbReference>
<accession>A0ABQ5I361</accession>
<gene>
    <name evidence="2" type="ORF">Tco_1090024</name>
</gene>
<protein>
    <submittedName>
        <fullName evidence="2">Uncharacterized protein</fullName>
    </submittedName>
</protein>
<reference evidence="2" key="2">
    <citation type="submission" date="2022-01" db="EMBL/GenBank/DDBJ databases">
        <authorList>
            <person name="Yamashiro T."/>
            <person name="Shiraishi A."/>
            <person name="Satake H."/>
            <person name="Nakayama K."/>
        </authorList>
    </citation>
    <scope>NUCLEOTIDE SEQUENCE</scope>
</reference>
<keyword evidence="1" id="KW-0472">Membrane</keyword>
<dbReference type="Proteomes" id="UP001151760">
    <property type="component" value="Unassembled WGS sequence"/>
</dbReference>
<proteinExistence type="predicted"/>
<comment type="caution">
    <text evidence="2">The sequence shown here is derived from an EMBL/GenBank/DDBJ whole genome shotgun (WGS) entry which is preliminary data.</text>
</comment>
<keyword evidence="1" id="KW-1133">Transmembrane helix</keyword>
<sequence>VHQCFSGEVYGGFGEVYGGPDDVVGFPTIVVVLSVIYGARMKRRWLLRFSGEGCSVSGEVFCVFGDGCCDSGEWVLVGDGVVLGG</sequence>